<evidence type="ECO:0000259" key="4">
    <source>
        <dbReference type="PROSITE" id="PS50110"/>
    </source>
</evidence>
<sequence length="211" mass="21995">MPADALRVAVVDDHPVARRGIAAIVDSFPDLRVCALAASVDELPRLADSRVDADVILLDLYRADGHPALAAITELSARCPVLVLSASRSPAVALAAVRAGAAGFVTKAAEEKAYATAIRAVAAGTFYLSAQLADLIQAATMRAASVPQDTLSPREQEALGLIACGFTHQQTATRMGVSKGTVDTYIARIRTKLQLGNKAELALAALRQPAV</sequence>
<dbReference type="InterPro" id="IPR001789">
    <property type="entry name" value="Sig_transdc_resp-reg_receiver"/>
</dbReference>
<feature type="modified residue" description="4-aspartylphosphate" evidence="2">
    <location>
        <position position="59"/>
    </location>
</feature>
<reference evidence="6" key="1">
    <citation type="journal article" date="2019" name="Int. J. Syst. Evol. Microbiol.">
        <title>The Global Catalogue of Microorganisms (GCM) 10K type strain sequencing project: providing services to taxonomists for standard genome sequencing and annotation.</title>
        <authorList>
            <consortium name="The Broad Institute Genomics Platform"/>
            <consortium name="The Broad Institute Genome Sequencing Center for Infectious Disease"/>
            <person name="Wu L."/>
            <person name="Ma J."/>
        </authorList>
    </citation>
    <scope>NUCLEOTIDE SEQUENCE [LARGE SCALE GENOMIC DNA]</scope>
    <source>
        <strain evidence="6">JCM 16014</strain>
    </source>
</reference>
<evidence type="ECO:0000256" key="1">
    <source>
        <dbReference type="ARBA" id="ARBA00023125"/>
    </source>
</evidence>
<organism evidence="5 6">
    <name type="scientific">Catenulispora yoronensis</name>
    <dbReference type="NCBI Taxonomy" id="450799"/>
    <lineage>
        <taxon>Bacteria</taxon>
        <taxon>Bacillati</taxon>
        <taxon>Actinomycetota</taxon>
        <taxon>Actinomycetes</taxon>
        <taxon>Catenulisporales</taxon>
        <taxon>Catenulisporaceae</taxon>
        <taxon>Catenulispora</taxon>
    </lineage>
</organism>
<dbReference type="InterPro" id="IPR000792">
    <property type="entry name" value="Tscrpt_reg_LuxR_C"/>
</dbReference>
<gene>
    <name evidence="5" type="ORF">GCM10009839_21890</name>
</gene>
<accession>A0ABP5FEJ9</accession>
<name>A0ABP5FEJ9_9ACTN</name>
<dbReference type="SMART" id="SM00448">
    <property type="entry name" value="REC"/>
    <property type="match status" value="1"/>
</dbReference>
<evidence type="ECO:0000313" key="6">
    <source>
        <dbReference type="Proteomes" id="UP001500751"/>
    </source>
</evidence>
<dbReference type="InterPro" id="IPR039420">
    <property type="entry name" value="WalR-like"/>
</dbReference>
<feature type="domain" description="Response regulatory" evidence="4">
    <location>
        <begin position="7"/>
        <end position="122"/>
    </location>
</feature>
<keyword evidence="2" id="KW-0597">Phosphoprotein</keyword>
<dbReference type="Pfam" id="PF00072">
    <property type="entry name" value="Response_reg"/>
    <property type="match status" value="1"/>
</dbReference>
<dbReference type="PANTHER" id="PTHR43214">
    <property type="entry name" value="TWO-COMPONENT RESPONSE REGULATOR"/>
    <property type="match status" value="1"/>
</dbReference>
<dbReference type="PANTHER" id="PTHR43214:SF43">
    <property type="entry name" value="TWO-COMPONENT RESPONSE REGULATOR"/>
    <property type="match status" value="1"/>
</dbReference>
<dbReference type="PROSITE" id="PS50110">
    <property type="entry name" value="RESPONSE_REGULATORY"/>
    <property type="match status" value="1"/>
</dbReference>
<keyword evidence="1" id="KW-0238">DNA-binding</keyword>
<dbReference type="Pfam" id="PF00196">
    <property type="entry name" value="GerE"/>
    <property type="match status" value="1"/>
</dbReference>
<dbReference type="PROSITE" id="PS50043">
    <property type="entry name" value="HTH_LUXR_2"/>
    <property type="match status" value="1"/>
</dbReference>
<protein>
    <submittedName>
        <fullName evidence="5">Response regulator transcription factor</fullName>
    </submittedName>
</protein>
<evidence type="ECO:0000259" key="3">
    <source>
        <dbReference type="PROSITE" id="PS50043"/>
    </source>
</evidence>
<evidence type="ECO:0000256" key="2">
    <source>
        <dbReference type="PROSITE-ProRule" id="PRU00169"/>
    </source>
</evidence>
<evidence type="ECO:0000313" key="5">
    <source>
        <dbReference type="EMBL" id="GAA2023835.1"/>
    </source>
</evidence>
<dbReference type="SUPFAM" id="SSF52172">
    <property type="entry name" value="CheY-like"/>
    <property type="match status" value="1"/>
</dbReference>
<comment type="caution">
    <text evidence="5">The sequence shown here is derived from an EMBL/GenBank/DDBJ whole genome shotgun (WGS) entry which is preliminary data.</text>
</comment>
<dbReference type="Proteomes" id="UP001500751">
    <property type="component" value="Unassembled WGS sequence"/>
</dbReference>
<proteinExistence type="predicted"/>
<dbReference type="SUPFAM" id="SSF46894">
    <property type="entry name" value="C-terminal effector domain of the bipartite response regulators"/>
    <property type="match status" value="1"/>
</dbReference>
<dbReference type="EMBL" id="BAAAQN010000009">
    <property type="protein sequence ID" value="GAA2023835.1"/>
    <property type="molecule type" value="Genomic_DNA"/>
</dbReference>
<dbReference type="SMART" id="SM00421">
    <property type="entry name" value="HTH_LUXR"/>
    <property type="match status" value="1"/>
</dbReference>
<keyword evidence="6" id="KW-1185">Reference proteome</keyword>
<dbReference type="Gene3D" id="3.40.50.2300">
    <property type="match status" value="1"/>
</dbReference>
<dbReference type="InterPro" id="IPR016032">
    <property type="entry name" value="Sig_transdc_resp-reg_C-effctor"/>
</dbReference>
<dbReference type="CDD" id="cd06170">
    <property type="entry name" value="LuxR_C_like"/>
    <property type="match status" value="1"/>
</dbReference>
<dbReference type="InterPro" id="IPR011006">
    <property type="entry name" value="CheY-like_superfamily"/>
</dbReference>
<dbReference type="PRINTS" id="PR00038">
    <property type="entry name" value="HTHLUXR"/>
</dbReference>
<feature type="domain" description="HTH luxR-type" evidence="3">
    <location>
        <begin position="144"/>
        <end position="209"/>
    </location>
</feature>